<gene>
    <name evidence="3" type="ORF">CCHOA_00230</name>
</gene>
<organism evidence="3 4">
    <name type="scientific">Corynebacterium choanae</name>
    <dbReference type="NCBI Taxonomy" id="1862358"/>
    <lineage>
        <taxon>Bacteria</taxon>
        <taxon>Bacillati</taxon>
        <taxon>Actinomycetota</taxon>
        <taxon>Actinomycetes</taxon>
        <taxon>Mycobacteriales</taxon>
        <taxon>Corynebacteriaceae</taxon>
        <taxon>Corynebacterium</taxon>
    </lineage>
</organism>
<keyword evidence="4" id="KW-1185">Reference proteome</keyword>
<dbReference type="AlphaFoldDB" id="A0A3G6J6C9"/>
<evidence type="ECO:0000256" key="1">
    <source>
        <dbReference type="SAM" id="MobiDB-lite"/>
    </source>
</evidence>
<dbReference type="RefSeq" id="WP_245992144.1">
    <property type="nucleotide sequence ID" value="NZ_CP033896.1"/>
</dbReference>
<reference evidence="3 4" key="1">
    <citation type="submission" date="2018-11" db="EMBL/GenBank/DDBJ databases">
        <authorList>
            <person name="Kleinhagauer T."/>
            <person name="Glaeser S.P."/>
            <person name="Spergser J."/>
            <person name="Ruckert C."/>
            <person name="Kaempfer P."/>
            <person name="Busse H.-J."/>
        </authorList>
    </citation>
    <scope>NUCLEOTIDE SEQUENCE [LARGE SCALE GENOMIC DNA]</scope>
    <source>
        <strain evidence="3 4">200CH</strain>
    </source>
</reference>
<feature type="transmembrane region" description="Helical" evidence="2">
    <location>
        <begin position="160"/>
        <end position="182"/>
    </location>
</feature>
<evidence type="ECO:0000256" key="2">
    <source>
        <dbReference type="SAM" id="Phobius"/>
    </source>
</evidence>
<evidence type="ECO:0000313" key="4">
    <source>
        <dbReference type="Proteomes" id="UP000269019"/>
    </source>
</evidence>
<keyword evidence="2" id="KW-0472">Membrane</keyword>
<proteinExistence type="predicted"/>
<feature type="transmembrane region" description="Helical" evidence="2">
    <location>
        <begin position="194"/>
        <end position="218"/>
    </location>
</feature>
<name>A0A3G6J6C9_9CORY</name>
<feature type="compositionally biased region" description="Basic and acidic residues" evidence="1">
    <location>
        <begin position="36"/>
        <end position="48"/>
    </location>
</feature>
<protein>
    <submittedName>
        <fullName evidence="3">Uncharacterized protein</fullName>
    </submittedName>
</protein>
<evidence type="ECO:0000313" key="3">
    <source>
        <dbReference type="EMBL" id="AZA12478.1"/>
    </source>
</evidence>
<feature type="transmembrane region" description="Helical" evidence="2">
    <location>
        <begin position="115"/>
        <end position="136"/>
    </location>
</feature>
<dbReference type="EMBL" id="CP033896">
    <property type="protein sequence ID" value="AZA12478.1"/>
    <property type="molecule type" value="Genomic_DNA"/>
</dbReference>
<keyword evidence="2" id="KW-1133">Transmembrane helix</keyword>
<keyword evidence="2" id="KW-0812">Transmembrane</keyword>
<sequence>MSTSPAEDSPQPRDPQDSFGSSDMPAANGSPADEETVLRRLRGGDPRGDTPPSRPAPLGGHLPRWTEQRNLSRPADPTIPFDPKLDRPKRKPSRLDLEADPLLRLEDNRRSVKHAIMYAAMIPIITLVTGAVIALLSRSHGGPICDSGYSTWICTRTDELLFPILPGLISFGGMLGAGAITWRQWAQDRYWQPWLGIVWLLIPFCLLWVTGVGAMAIVGQH</sequence>
<dbReference type="Proteomes" id="UP000269019">
    <property type="component" value="Chromosome"/>
</dbReference>
<accession>A0A3G6J6C9</accession>
<dbReference type="KEGG" id="ccho:CCHOA_00230"/>
<feature type="region of interest" description="Disordered" evidence="1">
    <location>
        <begin position="1"/>
        <end position="93"/>
    </location>
</feature>